<dbReference type="Proteomes" id="UP001310022">
    <property type="component" value="Unassembled WGS sequence"/>
</dbReference>
<dbReference type="EMBL" id="BQKE01000001">
    <property type="protein sequence ID" value="GJM61806.1"/>
    <property type="molecule type" value="Genomic_DNA"/>
</dbReference>
<reference evidence="2 3" key="1">
    <citation type="submission" date="2021-12" db="EMBL/GenBank/DDBJ databases">
        <title>Genome sequencing of bacteria with rrn-lacking chromosome and rrn-plasmid.</title>
        <authorList>
            <person name="Anda M."/>
            <person name="Iwasaki W."/>
        </authorList>
    </citation>
    <scope>NUCLEOTIDE SEQUENCE [LARGE SCALE GENOMIC DNA]</scope>
    <source>
        <strain evidence="2 3">NBRC 15940</strain>
    </source>
</reference>
<evidence type="ECO:0000256" key="1">
    <source>
        <dbReference type="SAM" id="Phobius"/>
    </source>
</evidence>
<dbReference type="RefSeq" id="WP_338237252.1">
    <property type="nucleotide sequence ID" value="NZ_BQKE01000001.1"/>
</dbReference>
<keyword evidence="1" id="KW-0812">Transmembrane</keyword>
<feature type="transmembrane region" description="Helical" evidence="1">
    <location>
        <begin position="23"/>
        <end position="44"/>
    </location>
</feature>
<protein>
    <recommendedName>
        <fullName evidence="4">DUF805 domain-containing protein</fullName>
    </recommendedName>
</protein>
<keyword evidence="1" id="KW-1133">Transmembrane helix</keyword>
<organism evidence="2 3">
    <name type="scientific">Persicobacter diffluens</name>
    <dbReference type="NCBI Taxonomy" id="981"/>
    <lineage>
        <taxon>Bacteria</taxon>
        <taxon>Pseudomonadati</taxon>
        <taxon>Bacteroidota</taxon>
        <taxon>Cytophagia</taxon>
        <taxon>Cytophagales</taxon>
        <taxon>Persicobacteraceae</taxon>
        <taxon>Persicobacter</taxon>
    </lineage>
</organism>
<comment type="caution">
    <text evidence="2">The sequence shown here is derived from an EMBL/GenBank/DDBJ whole genome shotgun (WGS) entry which is preliminary data.</text>
</comment>
<accession>A0AAN4VXG4</accession>
<sequence>MNWYLEVLKKYAVFEGRARRQEYWMFFLINMVIRILLNVFDVAVLNLETGLSLVYGLLVLVPTFAVGFRRMHDVGKSGAFIFVPFYNLYLLCKEGDKGPNDYGDDPKNPEMNLRNEIEAFSAE</sequence>
<dbReference type="AlphaFoldDB" id="A0AAN4VXG4"/>
<evidence type="ECO:0000313" key="3">
    <source>
        <dbReference type="Proteomes" id="UP001310022"/>
    </source>
</evidence>
<keyword evidence="1" id="KW-0472">Membrane</keyword>
<dbReference type="PANTHER" id="PTHR34980">
    <property type="entry name" value="INNER MEMBRANE PROTEIN-RELATED-RELATED"/>
    <property type="match status" value="1"/>
</dbReference>
<keyword evidence="3" id="KW-1185">Reference proteome</keyword>
<gene>
    <name evidence="2" type="ORF">PEDI_23580</name>
</gene>
<feature type="transmembrane region" description="Helical" evidence="1">
    <location>
        <begin position="50"/>
        <end position="68"/>
    </location>
</feature>
<evidence type="ECO:0000313" key="2">
    <source>
        <dbReference type="EMBL" id="GJM61806.1"/>
    </source>
</evidence>
<evidence type="ECO:0008006" key="4">
    <source>
        <dbReference type="Google" id="ProtNLM"/>
    </source>
</evidence>
<name>A0AAN4VXG4_9BACT</name>
<dbReference type="PANTHER" id="PTHR34980:SF2">
    <property type="entry name" value="INNER MEMBRANE PROTEIN YHAH-RELATED"/>
    <property type="match status" value="1"/>
</dbReference>
<proteinExistence type="predicted"/>
<dbReference type="InterPro" id="IPR008523">
    <property type="entry name" value="DUF805"/>
</dbReference>
<dbReference type="GO" id="GO:0005886">
    <property type="term" value="C:plasma membrane"/>
    <property type="evidence" value="ECO:0007669"/>
    <property type="project" value="TreeGrafter"/>
</dbReference>
<dbReference type="Pfam" id="PF05656">
    <property type="entry name" value="DUF805"/>
    <property type="match status" value="1"/>
</dbReference>